<organism evidence="2 3">
    <name type="scientific">Clostridium subterminale</name>
    <dbReference type="NCBI Taxonomy" id="1550"/>
    <lineage>
        <taxon>Bacteria</taxon>
        <taxon>Bacillati</taxon>
        <taxon>Bacillota</taxon>
        <taxon>Clostridia</taxon>
        <taxon>Eubacteriales</taxon>
        <taxon>Clostridiaceae</taxon>
        <taxon>Clostridium</taxon>
    </lineage>
</organism>
<comment type="caution">
    <text evidence="2">The sequence shown here is derived from an EMBL/GenBank/DDBJ whole genome shotgun (WGS) entry which is preliminary data.</text>
</comment>
<sequence length="162" mass="18127">MKLKIKILLGICLMLLLCTFSGCTLNTGKSDIYNNNEKIARDGDSYSYVGRNESGSKNDINVKYGKFSGSETIWNIESEGECEIAIKYDSKVESGDFKGVLINPEKQVEDILVGTEEGEKTIKLTEGKYRFKFVGNKAKGEIKISIDTGEEEYVKIRKVDND</sequence>
<proteinExistence type="predicted"/>
<dbReference type="PROSITE" id="PS51257">
    <property type="entry name" value="PROKAR_LIPOPROTEIN"/>
    <property type="match status" value="1"/>
</dbReference>
<dbReference type="Proteomes" id="UP001501047">
    <property type="component" value="Unassembled WGS sequence"/>
</dbReference>
<keyword evidence="3" id="KW-1185">Reference proteome</keyword>
<evidence type="ECO:0000313" key="2">
    <source>
        <dbReference type="EMBL" id="GAA0774103.1"/>
    </source>
</evidence>
<dbReference type="EMBL" id="BAAACI010000006">
    <property type="protein sequence ID" value="GAA0774103.1"/>
    <property type="molecule type" value="Genomic_DNA"/>
</dbReference>
<evidence type="ECO:0000313" key="3">
    <source>
        <dbReference type="Proteomes" id="UP001501047"/>
    </source>
</evidence>
<evidence type="ECO:0008006" key="4">
    <source>
        <dbReference type="Google" id="ProtNLM"/>
    </source>
</evidence>
<accession>A0ABN1KRE4</accession>
<protein>
    <recommendedName>
        <fullName evidence="4">Lipoprotein</fullName>
    </recommendedName>
</protein>
<name>A0ABN1KRE4_CLOSU</name>
<reference evidence="2 3" key="1">
    <citation type="journal article" date="2019" name="Int. J. Syst. Evol. Microbiol.">
        <title>The Global Catalogue of Microorganisms (GCM) 10K type strain sequencing project: providing services to taxonomists for standard genome sequencing and annotation.</title>
        <authorList>
            <consortium name="The Broad Institute Genomics Platform"/>
            <consortium name="The Broad Institute Genome Sequencing Center for Infectious Disease"/>
            <person name="Wu L."/>
            <person name="Ma J."/>
        </authorList>
    </citation>
    <scope>NUCLEOTIDE SEQUENCE [LARGE SCALE GENOMIC DNA]</scope>
    <source>
        <strain evidence="2 3">JCM 1417</strain>
    </source>
</reference>
<gene>
    <name evidence="2" type="ORF">GCM10008908_23360</name>
</gene>
<feature type="chain" id="PRO_5046574392" description="Lipoprotein" evidence="1">
    <location>
        <begin position="25"/>
        <end position="162"/>
    </location>
</feature>
<evidence type="ECO:0000256" key="1">
    <source>
        <dbReference type="SAM" id="SignalP"/>
    </source>
</evidence>
<keyword evidence="1" id="KW-0732">Signal</keyword>
<feature type="signal peptide" evidence="1">
    <location>
        <begin position="1"/>
        <end position="24"/>
    </location>
</feature>
<dbReference type="RefSeq" id="WP_343826597.1">
    <property type="nucleotide sequence ID" value="NZ_BAAACI010000006.1"/>
</dbReference>